<keyword evidence="1" id="KW-1133">Transmembrane helix</keyword>
<sequence>MQDPSHRLATLLQAAHVSLEGVDDTLARSDRLRGWAEALRARLSDRQGLDFARRRWAATLSGMQQARQGFQTAVLRRKARLRRRILGLHLLRFWRRVRWWLLLLLVVAGLILLLVHYWPWISLQLSNMRGPVLQPSVTPDFIGPRPPASGAGP</sequence>
<dbReference type="RefSeq" id="WP_114350150.1">
    <property type="nucleotide sequence ID" value="NZ_QPJL01000018.1"/>
</dbReference>
<evidence type="ECO:0000313" key="2">
    <source>
        <dbReference type="EMBL" id="RCW80711.1"/>
    </source>
</evidence>
<keyword evidence="3" id="KW-1185">Reference proteome</keyword>
<evidence type="ECO:0000313" key="3">
    <source>
        <dbReference type="Proteomes" id="UP000253345"/>
    </source>
</evidence>
<accession>A0A368YKE6</accession>
<comment type="caution">
    <text evidence="2">The sequence shown here is derived from an EMBL/GenBank/DDBJ whole genome shotgun (WGS) entry which is preliminary data.</text>
</comment>
<feature type="transmembrane region" description="Helical" evidence="1">
    <location>
        <begin position="99"/>
        <end position="118"/>
    </location>
</feature>
<reference evidence="2 3" key="1">
    <citation type="submission" date="2018-07" db="EMBL/GenBank/DDBJ databases">
        <title>Genomic Encyclopedia of Type Strains, Phase III (KMG-III): the genomes of soil and plant-associated and newly described type strains.</title>
        <authorList>
            <person name="Whitman W."/>
        </authorList>
    </citation>
    <scope>NUCLEOTIDE SEQUENCE [LARGE SCALE GENOMIC DNA]</scope>
    <source>
        <strain evidence="2 3">CECT 8525</strain>
    </source>
</reference>
<dbReference type="AlphaFoldDB" id="A0A368YKE6"/>
<keyword evidence="1" id="KW-0472">Membrane</keyword>
<keyword evidence="1" id="KW-0812">Transmembrane</keyword>
<organism evidence="2 3">
    <name type="scientific">Paracoccus lutimaris</name>
    <dbReference type="NCBI Taxonomy" id="1490030"/>
    <lineage>
        <taxon>Bacteria</taxon>
        <taxon>Pseudomonadati</taxon>
        <taxon>Pseudomonadota</taxon>
        <taxon>Alphaproteobacteria</taxon>
        <taxon>Rhodobacterales</taxon>
        <taxon>Paracoccaceae</taxon>
        <taxon>Paracoccus</taxon>
    </lineage>
</organism>
<dbReference type="EMBL" id="QPJL01000018">
    <property type="protein sequence ID" value="RCW80711.1"/>
    <property type="molecule type" value="Genomic_DNA"/>
</dbReference>
<evidence type="ECO:0000256" key="1">
    <source>
        <dbReference type="SAM" id="Phobius"/>
    </source>
</evidence>
<gene>
    <name evidence="2" type="ORF">DFP89_11828</name>
</gene>
<dbReference type="Proteomes" id="UP000253345">
    <property type="component" value="Unassembled WGS sequence"/>
</dbReference>
<protein>
    <submittedName>
        <fullName evidence="2">Uncharacterized protein</fullName>
    </submittedName>
</protein>
<name>A0A368YKE6_9RHOB</name>
<proteinExistence type="predicted"/>